<reference evidence="1" key="1">
    <citation type="journal article" date="2022" name="bioRxiv">
        <title>Sequencing and chromosome-scale assembly of the giantPleurodeles waltlgenome.</title>
        <authorList>
            <person name="Brown T."/>
            <person name="Elewa A."/>
            <person name="Iarovenko S."/>
            <person name="Subramanian E."/>
            <person name="Araus A.J."/>
            <person name="Petzold A."/>
            <person name="Susuki M."/>
            <person name="Suzuki K.-i.T."/>
            <person name="Hayashi T."/>
            <person name="Toyoda A."/>
            <person name="Oliveira C."/>
            <person name="Osipova E."/>
            <person name="Leigh N.D."/>
            <person name="Simon A."/>
            <person name="Yun M.H."/>
        </authorList>
    </citation>
    <scope>NUCLEOTIDE SEQUENCE</scope>
    <source>
        <strain evidence="1">20211129_DDA</strain>
        <tissue evidence="1">Liver</tissue>
    </source>
</reference>
<accession>A0AAV7Q8U3</accession>
<dbReference type="AlphaFoldDB" id="A0AAV7Q8U3"/>
<dbReference type="Proteomes" id="UP001066276">
    <property type="component" value="Chromosome 6"/>
</dbReference>
<name>A0AAV7Q8U3_PLEWA</name>
<evidence type="ECO:0000313" key="2">
    <source>
        <dbReference type="Proteomes" id="UP001066276"/>
    </source>
</evidence>
<gene>
    <name evidence="1" type="ORF">NDU88_001006</name>
</gene>
<sequence length="94" mass="11052">MASSFASSFGRVLHHPPILRLNVRWYGPFKDLPEHWFFLLTEHMRPEGRLRIGCNQAQDKNDCVFRHQRDHLRQAEPLRLTVELADALDEESSL</sequence>
<evidence type="ECO:0000313" key="1">
    <source>
        <dbReference type="EMBL" id="KAJ1134555.1"/>
    </source>
</evidence>
<comment type="caution">
    <text evidence="1">The sequence shown here is derived from an EMBL/GenBank/DDBJ whole genome shotgun (WGS) entry which is preliminary data.</text>
</comment>
<protein>
    <submittedName>
        <fullName evidence="1">Uncharacterized protein</fullName>
    </submittedName>
</protein>
<dbReference type="EMBL" id="JANPWB010000010">
    <property type="protein sequence ID" value="KAJ1134555.1"/>
    <property type="molecule type" value="Genomic_DNA"/>
</dbReference>
<keyword evidence="2" id="KW-1185">Reference proteome</keyword>
<proteinExistence type="predicted"/>
<organism evidence="1 2">
    <name type="scientific">Pleurodeles waltl</name>
    <name type="common">Iberian ribbed newt</name>
    <dbReference type="NCBI Taxonomy" id="8319"/>
    <lineage>
        <taxon>Eukaryota</taxon>
        <taxon>Metazoa</taxon>
        <taxon>Chordata</taxon>
        <taxon>Craniata</taxon>
        <taxon>Vertebrata</taxon>
        <taxon>Euteleostomi</taxon>
        <taxon>Amphibia</taxon>
        <taxon>Batrachia</taxon>
        <taxon>Caudata</taxon>
        <taxon>Salamandroidea</taxon>
        <taxon>Salamandridae</taxon>
        <taxon>Pleurodelinae</taxon>
        <taxon>Pleurodeles</taxon>
    </lineage>
</organism>